<protein>
    <recommendedName>
        <fullName evidence="3">HNH endonuclease</fullName>
    </recommendedName>
</protein>
<accession>A0ABV4GUG7</accession>
<reference evidence="1 2" key="1">
    <citation type="submission" date="2024-07" db="EMBL/GenBank/DDBJ databases">
        <title>Genomic Encyclopedia of Type Strains, Phase V (KMG-V): Genome sequencing to study the core and pangenomes of soil and plant-associated prokaryotes.</title>
        <authorList>
            <person name="Whitman W."/>
        </authorList>
    </citation>
    <scope>NUCLEOTIDE SEQUENCE [LARGE SCALE GENOMIC DNA]</scope>
    <source>
        <strain evidence="1 2">USDA 222</strain>
    </source>
</reference>
<name>A0ABV4GUG7_9BRAD</name>
<evidence type="ECO:0000313" key="2">
    <source>
        <dbReference type="Proteomes" id="UP001565474"/>
    </source>
</evidence>
<dbReference type="EMBL" id="JBGBZN010000002">
    <property type="protein sequence ID" value="MEY9475594.1"/>
    <property type="molecule type" value="Genomic_DNA"/>
</dbReference>
<gene>
    <name evidence="1" type="ORF">ABH992_007993</name>
</gene>
<organism evidence="1 2">
    <name type="scientific">Bradyrhizobium yuanmingense</name>
    <dbReference type="NCBI Taxonomy" id="108015"/>
    <lineage>
        <taxon>Bacteria</taxon>
        <taxon>Pseudomonadati</taxon>
        <taxon>Pseudomonadota</taxon>
        <taxon>Alphaproteobacteria</taxon>
        <taxon>Hyphomicrobiales</taxon>
        <taxon>Nitrobacteraceae</taxon>
        <taxon>Bradyrhizobium</taxon>
    </lineage>
</organism>
<dbReference type="Proteomes" id="UP001565474">
    <property type="component" value="Unassembled WGS sequence"/>
</dbReference>
<proteinExistence type="predicted"/>
<comment type="caution">
    <text evidence="1">The sequence shown here is derived from an EMBL/GenBank/DDBJ whole genome shotgun (WGS) entry which is preliminary data.</text>
</comment>
<sequence>MACSRGAASPDAHTQRRLFAASGGYCQNPECSRELFIEYDKKHIHVAEMAHVFAANDYGPRADPALSAEERGAYENLILLCSLCHTKIDKAPEVYSDRVVLGWKRTHAEKLRSLFGITVFAKRADARAAIEGPLRENRYIFREYGPHIEDAKNPESGAAERWKRKMLEKIIPNNLRVLAQVDANKHLLIEGEIDTVEKFRQHVDDLQARHLDGYREGASQFPPEMDELLKG</sequence>
<evidence type="ECO:0000313" key="1">
    <source>
        <dbReference type="EMBL" id="MEY9475594.1"/>
    </source>
</evidence>
<evidence type="ECO:0008006" key="3">
    <source>
        <dbReference type="Google" id="ProtNLM"/>
    </source>
</evidence>
<keyword evidence="2" id="KW-1185">Reference proteome</keyword>